<keyword evidence="5 6" id="KW-0472">Membrane</keyword>
<keyword evidence="9" id="KW-1185">Reference proteome</keyword>
<evidence type="ECO:0000259" key="7">
    <source>
        <dbReference type="PROSITE" id="PS50850"/>
    </source>
</evidence>
<dbReference type="AlphaFoldDB" id="A0A5N5D971"/>
<evidence type="ECO:0000313" key="8">
    <source>
        <dbReference type="EMBL" id="KAB2574201.1"/>
    </source>
</evidence>
<proteinExistence type="inferred from homology"/>
<dbReference type="PROSITE" id="PS00216">
    <property type="entry name" value="SUGAR_TRANSPORT_1"/>
    <property type="match status" value="1"/>
</dbReference>
<feature type="transmembrane region" description="Helical" evidence="6">
    <location>
        <begin position="100"/>
        <end position="122"/>
    </location>
</feature>
<dbReference type="OrthoDB" id="6612291at2759"/>
<keyword evidence="4 6" id="KW-1133">Transmembrane helix</keyword>
<feature type="transmembrane region" description="Helical" evidence="6">
    <location>
        <begin position="76"/>
        <end position="93"/>
    </location>
</feature>
<feature type="transmembrane region" description="Helical" evidence="6">
    <location>
        <begin position="34"/>
        <end position="56"/>
    </location>
</feature>
<evidence type="ECO:0000256" key="6">
    <source>
        <dbReference type="SAM" id="Phobius"/>
    </source>
</evidence>
<evidence type="ECO:0000256" key="1">
    <source>
        <dbReference type="ARBA" id="ARBA00004141"/>
    </source>
</evidence>
<dbReference type="InterPro" id="IPR036259">
    <property type="entry name" value="MFS_trans_sf"/>
</dbReference>
<comment type="similarity">
    <text evidence="2">Belongs to the major facilitator superfamily. Sugar transporter (TC 2.A.1.1) family.</text>
</comment>
<dbReference type="GO" id="GO:0016020">
    <property type="term" value="C:membrane"/>
    <property type="evidence" value="ECO:0007669"/>
    <property type="project" value="UniProtKB-SubCell"/>
</dbReference>
<dbReference type="PROSITE" id="PS50850">
    <property type="entry name" value="MFS"/>
    <property type="match status" value="1"/>
</dbReference>
<dbReference type="InterPro" id="IPR050360">
    <property type="entry name" value="MFS_Sugar_Transporters"/>
</dbReference>
<gene>
    <name evidence="8" type="primary">STL1_13</name>
    <name evidence="8" type="ORF">DBV05_g7183</name>
</gene>
<dbReference type="GO" id="GO:0005351">
    <property type="term" value="F:carbohydrate:proton symporter activity"/>
    <property type="evidence" value="ECO:0007669"/>
    <property type="project" value="TreeGrafter"/>
</dbReference>
<evidence type="ECO:0000256" key="3">
    <source>
        <dbReference type="ARBA" id="ARBA00022692"/>
    </source>
</evidence>
<evidence type="ECO:0000256" key="5">
    <source>
        <dbReference type="ARBA" id="ARBA00023136"/>
    </source>
</evidence>
<dbReference type="InterPro" id="IPR005829">
    <property type="entry name" value="Sugar_transporter_CS"/>
</dbReference>
<protein>
    <submittedName>
        <fullName evidence="8">Sugar transporter STL1</fullName>
    </submittedName>
</protein>
<dbReference type="InterPro" id="IPR020846">
    <property type="entry name" value="MFS_dom"/>
</dbReference>
<sequence length="154" mass="16881">MNPTRVVTGIGNGMNTSSIPVWQSEMAPPKTRGFLVLFEGALITGGIMVSYCYYATTVFETSLSFSPELSRLMSGFLGTEYFLAAVLALFIVDRLGRRRLMMWGALGMALCLLIIGICLSQTTPSYRAPAYAATVFIFVYNTCFAVGWLGVTWL</sequence>
<dbReference type="Pfam" id="PF00083">
    <property type="entry name" value="Sugar_tr"/>
    <property type="match status" value="1"/>
</dbReference>
<evidence type="ECO:0000256" key="4">
    <source>
        <dbReference type="ARBA" id="ARBA00022989"/>
    </source>
</evidence>
<dbReference type="Proteomes" id="UP000325902">
    <property type="component" value="Unassembled WGS sequence"/>
</dbReference>
<comment type="subcellular location">
    <subcellularLocation>
        <location evidence="1">Membrane</location>
        <topology evidence="1">Multi-pass membrane protein</topology>
    </subcellularLocation>
</comment>
<dbReference type="PANTHER" id="PTHR48022">
    <property type="entry name" value="PLASTIDIC GLUCOSE TRANSPORTER 4"/>
    <property type="match status" value="1"/>
</dbReference>
<evidence type="ECO:0000313" key="9">
    <source>
        <dbReference type="Proteomes" id="UP000325902"/>
    </source>
</evidence>
<name>A0A5N5D971_9PEZI</name>
<dbReference type="SUPFAM" id="SSF103473">
    <property type="entry name" value="MFS general substrate transporter"/>
    <property type="match status" value="2"/>
</dbReference>
<dbReference type="PANTHER" id="PTHR48022:SF68">
    <property type="entry name" value="MAJOR FACILITATOR SUPERFAMILY (MFS) PROFILE DOMAIN-CONTAINING PROTEIN-RELATED"/>
    <property type="match status" value="1"/>
</dbReference>
<feature type="transmembrane region" description="Helical" evidence="6">
    <location>
        <begin position="128"/>
        <end position="151"/>
    </location>
</feature>
<dbReference type="InterPro" id="IPR005828">
    <property type="entry name" value="MFS_sugar_transport-like"/>
</dbReference>
<accession>A0A5N5D971</accession>
<reference evidence="8 9" key="1">
    <citation type="journal article" date="2019" name="Sci. Rep.">
        <title>A multi-omics analysis of the grapevine pathogen Lasiodiplodia theobromae reveals that temperature affects the expression of virulence- and pathogenicity-related genes.</title>
        <authorList>
            <person name="Felix C."/>
            <person name="Meneses R."/>
            <person name="Goncalves M.F.M."/>
            <person name="Tilleman L."/>
            <person name="Duarte A.S."/>
            <person name="Jorrin-Novo J.V."/>
            <person name="Van de Peer Y."/>
            <person name="Deforce D."/>
            <person name="Van Nieuwerburgh F."/>
            <person name="Esteves A.C."/>
            <person name="Alves A."/>
        </authorList>
    </citation>
    <scope>NUCLEOTIDE SEQUENCE [LARGE SCALE GENOMIC DNA]</scope>
    <source>
        <strain evidence="8 9">LA-SOL3</strain>
    </source>
</reference>
<keyword evidence="8" id="KW-0813">Transport</keyword>
<dbReference type="Gene3D" id="1.20.1250.20">
    <property type="entry name" value="MFS general substrate transporter like domains"/>
    <property type="match status" value="2"/>
</dbReference>
<comment type="caution">
    <text evidence="8">The sequence shown here is derived from an EMBL/GenBank/DDBJ whole genome shotgun (WGS) entry which is preliminary data.</text>
</comment>
<dbReference type="EMBL" id="VCHE01000047">
    <property type="protein sequence ID" value="KAB2574201.1"/>
    <property type="molecule type" value="Genomic_DNA"/>
</dbReference>
<feature type="domain" description="Major facilitator superfamily (MFS) profile" evidence="7">
    <location>
        <begin position="1"/>
        <end position="154"/>
    </location>
</feature>
<evidence type="ECO:0000256" key="2">
    <source>
        <dbReference type="ARBA" id="ARBA00010992"/>
    </source>
</evidence>
<organism evidence="8 9">
    <name type="scientific">Lasiodiplodia theobromae</name>
    <dbReference type="NCBI Taxonomy" id="45133"/>
    <lineage>
        <taxon>Eukaryota</taxon>
        <taxon>Fungi</taxon>
        <taxon>Dikarya</taxon>
        <taxon>Ascomycota</taxon>
        <taxon>Pezizomycotina</taxon>
        <taxon>Dothideomycetes</taxon>
        <taxon>Dothideomycetes incertae sedis</taxon>
        <taxon>Botryosphaeriales</taxon>
        <taxon>Botryosphaeriaceae</taxon>
        <taxon>Lasiodiplodia</taxon>
    </lineage>
</organism>
<keyword evidence="8" id="KW-0762">Sugar transport</keyword>
<keyword evidence="3 6" id="KW-0812">Transmembrane</keyword>